<dbReference type="GO" id="GO:0051301">
    <property type="term" value="P:cell division"/>
    <property type="evidence" value="ECO:0007669"/>
    <property type="project" value="InterPro"/>
</dbReference>
<name>A0A0C1BY69_9BACT</name>
<dbReference type="RefSeq" id="WP_006341532.1">
    <property type="nucleotide sequence ID" value="NZ_BAWW01000066.1"/>
</dbReference>
<evidence type="ECO:0000256" key="2">
    <source>
        <dbReference type="ARBA" id="ARBA00022729"/>
    </source>
</evidence>
<evidence type="ECO:0000256" key="4">
    <source>
        <dbReference type="ARBA" id="ARBA00023139"/>
    </source>
</evidence>
<dbReference type="PANTHER" id="PTHR30329">
    <property type="entry name" value="STATOR ELEMENT OF FLAGELLAR MOTOR COMPLEX"/>
    <property type="match status" value="1"/>
</dbReference>
<dbReference type="InterPro" id="IPR006665">
    <property type="entry name" value="OmpA-like"/>
</dbReference>
<evidence type="ECO:0000256" key="3">
    <source>
        <dbReference type="ARBA" id="ARBA00023136"/>
    </source>
</evidence>
<sequence length="238" mass="27310">MKTKLLISIQLILAVIFCFGCMRTKDDVWDDTKSAGRHVQRGFRSLAGKHGDSRQVRCREEFSVYDEEYSFSPEECDYVPLQDLNNDNLIAMADVSRHPKYSPGDPGSAIPGIDAFYDPATYPELAGIFESVRFPYNSNLIKGEENLLALRKVANYLKKHDRVYVFIEGHCDERGAEAYNLALGSRRSNAVREILIKEGVNPENLFTISYGKERPLFLDHNEESWGQNRRAEFKIYQR</sequence>
<dbReference type="InterPro" id="IPR036737">
    <property type="entry name" value="OmpA-like_sf"/>
</dbReference>
<feature type="domain" description="OmpA-like" evidence="9">
    <location>
        <begin position="121"/>
        <end position="238"/>
    </location>
</feature>
<evidence type="ECO:0000313" key="10">
    <source>
        <dbReference type="EMBL" id="KIA76441.1"/>
    </source>
</evidence>
<keyword evidence="3 8" id="KW-0472">Membrane</keyword>
<keyword evidence="6 10" id="KW-0449">Lipoprotein</keyword>
<dbReference type="Proteomes" id="UP000031307">
    <property type="component" value="Unassembled WGS sequence"/>
</dbReference>
<dbReference type="AlphaFoldDB" id="A0A0C1BY69"/>
<evidence type="ECO:0000259" key="9">
    <source>
        <dbReference type="PROSITE" id="PS51123"/>
    </source>
</evidence>
<dbReference type="InterPro" id="IPR050330">
    <property type="entry name" value="Bact_OuterMem_StrucFunc"/>
</dbReference>
<gene>
    <name evidence="7 10" type="primary">pal</name>
    <name evidence="10" type="ORF">DB43_AG00190</name>
</gene>
<dbReference type="Pfam" id="PF00691">
    <property type="entry name" value="OmpA"/>
    <property type="match status" value="1"/>
</dbReference>
<evidence type="ECO:0000256" key="1">
    <source>
        <dbReference type="ARBA" id="ARBA00004442"/>
    </source>
</evidence>
<keyword evidence="4" id="KW-0564">Palmitate</keyword>
<evidence type="ECO:0000256" key="8">
    <source>
        <dbReference type="PROSITE-ProRule" id="PRU00473"/>
    </source>
</evidence>
<dbReference type="PRINTS" id="PR01021">
    <property type="entry name" value="OMPADOMAIN"/>
</dbReference>
<dbReference type="Gene3D" id="3.30.1330.60">
    <property type="entry name" value="OmpA-like domain"/>
    <property type="match status" value="1"/>
</dbReference>
<dbReference type="GO" id="GO:0009279">
    <property type="term" value="C:cell outer membrane"/>
    <property type="evidence" value="ECO:0007669"/>
    <property type="project" value="UniProtKB-SubCell"/>
</dbReference>
<dbReference type="InterPro" id="IPR006664">
    <property type="entry name" value="OMP_bac"/>
</dbReference>
<protein>
    <recommendedName>
        <fullName evidence="7">Peptidoglycan-associated protein</fullName>
    </recommendedName>
</protein>
<dbReference type="PANTHER" id="PTHR30329:SF21">
    <property type="entry name" value="LIPOPROTEIN YIAD-RELATED"/>
    <property type="match status" value="1"/>
</dbReference>
<proteinExistence type="inferred from homology"/>
<dbReference type="EMBL" id="JSAM01000117">
    <property type="protein sequence ID" value="KIA76441.1"/>
    <property type="molecule type" value="Genomic_DNA"/>
</dbReference>
<organism evidence="10 11">
    <name type="scientific">Parachlamydia acanthamoebae</name>
    <dbReference type="NCBI Taxonomy" id="83552"/>
    <lineage>
        <taxon>Bacteria</taxon>
        <taxon>Pseudomonadati</taxon>
        <taxon>Chlamydiota</taxon>
        <taxon>Chlamydiia</taxon>
        <taxon>Parachlamydiales</taxon>
        <taxon>Parachlamydiaceae</taxon>
        <taxon>Parachlamydia</taxon>
    </lineage>
</organism>
<keyword evidence="2" id="KW-0732">Signal</keyword>
<evidence type="ECO:0000256" key="5">
    <source>
        <dbReference type="ARBA" id="ARBA00023237"/>
    </source>
</evidence>
<evidence type="ECO:0000256" key="7">
    <source>
        <dbReference type="HAMAP-Rule" id="MF_02204"/>
    </source>
</evidence>
<comment type="subcellular location">
    <subcellularLocation>
        <location evidence="1">Cell outer membrane</location>
    </subcellularLocation>
</comment>
<dbReference type="PROSITE" id="PS51123">
    <property type="entry name" value="OMPA_2"/>
    <property type="match status" value="1"/>
</dbReference>
<evidence type="ECO:0000313" key="11">
    <source>
        <dbReference type="Proteomes" id="UP000031307"/>
    </source>
</evidence>
<comment type="similarity">
    <text evidence="7">Belongs to the Pal lipoprotein family.</text>
</comment>
<dbReference type="InterPro" id="IPR039001">
    <property type="entry name" value="Pal"/>
</dbReference>
<dbReference type="PATRIC" id="fig|83552.4.peg.2411"/>
<comment type="caution">
    <text evidence="10">The sequence shown here is derived from an EMBL/GenBank/DDBJ whole genome shotgun (WGS) entry which is preliminary data.</text>
</comment>
<evidence type="ECO:0000256" key="6">
    <source>
        <dbReference type="ARBA" id="ARBA00023288"/>
    </source>
</evidence>
<dbReference type="SUPFAM" id="SSF103088">
    <property type="entry name" value="OmpA-like"/>
    <property type="match status" value="1"/>
</dbReference>
<dbReference type="CDD" id="cd07185">
    <property type="entry name" value="OmpA_C-like"/>
    <property type="match status" value="1"/>
</dbReference>
<accession>A0A0C1BY69</accession>
<dbReference type="HAMAP" id="MF_02204">
    <property type="entry name" value="Pal"/>
    <property type="match status" value="1"/>
</dbReference>
<reference evidence="10 11" key="1">
    <citation type="journal article" date="2014" name="Mol. Biol. Evol.">
        <title>Massive expansion of Ubiquitination-related gene families within the Chlamydiae.</title>
        <authorList>
            <person name="Domman D."/>
            <person name="Collingro A."/>
            <person name="Lagkouvardos I."/>
            <person name="Gehre L."/>
            <person name="Weinmaier T."/>
            <person name="Rattei T."/>
            <person name="Subtil A."/>
            <person name="Horn M."/>
        </authorList>
    </citation>
    <scope>NUCLEOTIDE SEQUENCE [LARGE SCALE GENOMIC DNA]</scope>
    <source>
        <strain evidence="10 11">OEW1</strain>
    </source>
</reference>
<keyword evidence="5" id="KW-0998">Cell outer membrane</keyword>
<dbReference type="OMA" id="QANNEFA"/>